<feature type="region of interest" description="Disordered" evidence="3">
    <location>
        <begin position="137"/>
        <end position="162"/>
    </location>
</feature>
<dbReference type="AlphaFoldDB" id="A0A2H3JS18"/>
<accession>A0A2H3JS18</accession>
<sequence length="314" mass="33799">MSLRRVGGRGDGGIDLLGWWWLPTDSNDQSSIPREDVKAAALSGQRRRIRIIAQCKDEKQSTGPKYVRELEGVLFRYLLRVQTPHLNSTIASFAKAAPVSSASVEVTKKKKTTRKKETGAAVSEGASLREDMLVSLSTSPPTEDAKPPMEGEAESPNEFDQADSGPVVGLLITSAPFTKACLLRAHSSPLPLMLLHIPPVPRPLSSAIRSAETAPSATSSKFEENSSIDADLEPEPPSALGALMFNPALGSASGLLRGRVQPRWEHPSLTTSPSASGPSPSLLGESHRAKTERPGLWYDGKRIESWTPHKAEAE</sequence>
<keyword evidence="2" id="KW-0496">Mitochondrion</keyword>
<feature type="region of interest" description="Disordered" evidence="3">
    <location>
        <begin position="265"/>
        <end position="314"/>
    </location>
</feature>
<feature type="compositionally biased region" description="Polar residues" evidence="3">
    <location>
        <begin position="213"/>
        <end position="228"/>
    </location>
</feature>
<evidence type="ECO:0000256" key="1">
    <source>
        <dbReference type="ARBA" id="ARBA00004173"/>
    </source>
</evidence>
<dbReference type="GO" id="GO:0005739">
    <property type="term" value="C:mitochondrion"/>
    <property type="evidence" value="ECO:0007669"/>
    <property type="project" value="UniProtKB-SubCell"/>
</dbReference>
<dbReference type="InterPro" id="IPR018828">
    <property type="entry name" value="RRG7"/>
</dbReference>
<feature type="compositionally biased region" description="Basic and acidic residues" evidence="3">
    <location>
        <begin position="285"/>
        <end position="314"/>
    </location>
</feature>
<evidence type="ECO:0000313" key="5">
    <source>
        <dbReference type="Proteomes" id="UP000218811"/>
    </source>
</evidence>
<feature type="region of interest" description="Disordered" evidence="3">
    <location>
        <begin position="207"/>
        <end position="232"/>
    </location>
</feature>
<dbReference type="OMA" id="HHASCAG"/>
<gene>
    <name evidence="4" type="ORF">WOLCODRAFT_139331</name>
</gene>
<dbReference type="EMBL" id="KB468168">
    <property type="protein sequence ID" value="PCH44942.1"/>
    <property type="molecule type" value="Genomic_DNA"/>
</dbReference>
<protein>
    <recommendedName>
        <fullName evidence="6">Restriction endonuclease type IV Mrr domain-containing protein</fullName>
    </recommendedName>
</protein>
<comment type="subcellular location">
    <subcellularLocation>
        <location evidence="1">Mitochondrion</location>
    </subcellularLocation>
</comment>
<evidence type="ECO:0000256" key="3">
    <source>
        <dbReference type="SAM" id="MobiDB-lite"/>
    </source>
</evidence>
<dbReference type="Pfam" id="PF10356">
    <property type="entry name" value="RRG7"/>
    <property type="match status" value="1"/>
</dbReference>
<organism evidence="4 5">
    <name type="scientific">Wolfiporia cocos (strain MD-104)</name>
    <name type="common">Brown rot fungus</name>
    <dbReference type="NCBI Taxonomy" id="742152"/>
    <lineage>
        <taxon>Eukaryota</taxon>
        <taxon>Fungi</taxon>
        <taxon>Dikarya</taxon>
        <taxon>Basidiomycota</taxon>
        <taxon>Agaricomycotina</taxon>
        <taxon>Agaricomycetes</taxon>
        <taxon>Polyporales</taxon>
        <taxon>Phaeolaceae</taxon>
        <taxon>Wolfiporia</taxon>
    </lineage>
</organism>
<evidence type="ECO:0000256" key="2">
    <source>
        <dbReference type="ARBA" id="ARBA00023128"/>
    </source>
</evidence>
<reference evidence="4 5" key="1">
    <citation type="journal article" date="2012" name="Science">
        <title>The Paleozoic origin of enzymatic lignin decomposition reconstructed from 31 fungal genomes.</title>
        <authorList>
            <person name="Floudas D."/>
            <person name="Binder M."/>
            <person name="Riley R."/>
            <person name="Barry K."/>
            <person name="Blanchette R.A."/>
            <person name="Henrissat B."/>
            <person name="Martinez A.T."/>
            <person name="Otillar R."/>
            <person name="Spatafora J.W."/>
            <person name="Yadav J.S."/>
            <person name="Aerts A."/>
            <person name="Benoit I."/>
            <person name="Boyd A."/>
            <person name="Carlson A."/>
            <person name="Copeland A."/>
            <person name="Coutinho P.M."/>
            <person name="de Vries R.P."/>
            <person name="Ferreira P."/>
            <person name="Findley K."/>
            <person name="Foster B."/>
            <person name="Gaskell J."/>
            <person name="Glotzer D."/>
            <person name="Gorecki P."/>
            <person name="Heitman J."/>
            <person name="Hesse C."/>
            <person name="Hori C."/>
            <person name="Igarashi K."/>
            <person name="Jurgens J.A."/>
            <person name="Kallen N."/>
            <person name="Kersten P."/>
            <person name="Kohler A."/>
            <person name="Kuees U."/>
            <person name="Kumar T.K.A."/>
            <person name="Kuo A."/>
            <person name="LaButti K."/>
            <person name="Larrondo L.F."/>
            <person name="Lindquist E."/>
            <person name="Ling A."/>
            <person name="Lombard V."/>
            <person name="Lucas S."/>
            <person name="Lundell T."/>
            <person name="Martin R."/>
            <person name="McLaughlin D.J."/>
            <person name="Morgenstern I."/>
            <person name="Morin E."/>
            <person name="Murat C."/>
            <person name="Nagy L.G."/>
            <person name="Nolan M."/>
            <person name="Ohm R.A."/>
            <person name="Patyshakuliyeva A."/>
            <person name="Rokas A."/>
            <person name="Ruiz-Duenas F.J."/>
            <person name="Sabat G."/>
            <person name="Salamov A."/>
            <person name="Samejima M."/>
            <person name="Schmutz J."/>
            <person name="Slot J.C."/>
            <person name="St John F."/>
            <person name="Stenlid J."/>
            <person name="Sun H."/>
            <person name="Sun S."/>
            <person name="Syed K."/>
            <person name="Tsang A."/>
            <person name="Wiebenga A."/>
            <person name="Young D."/>
            <person name="Pisabarro A."/>
            <person name="Eastwood D.C."/>
            <person name="Martin F."/>
            <person name="Cullen D."/>
            <person name="Grigoriev I.V."/>
            <person name="Hibbett D.S."/>
        </authorList>
    </citation>
    <scope>NUCLEOTIDE SEQUENCE [LARGE SCALE GENOMIC DNA]</scope>
    <source>
        <strain evidence="4 5">MD-104</strain>
    </source>
</reference>
<dbReference type="PANTHER" id="PTHR28133:SF1">
    <property type="entry name" value="REQUIRED FOR RESPIRATORY GROWTH PROTEIN 7, MITOCHONDRIAL"/>
    <property type="match status" value="1"/>
</dbReference>
<name>A0A2H3JS18_WOLCO</name>
<dbReference type="Proteomes" id="UP000218811">
    <property type="component" value="Unassembled WGS sequence"/>
</dbReference>
<evidence type="ECO:0000313" key="4">
    <source>
        <dbReference type="EMBL" id="PCH44942.1"/>
    </source>
</evidence>
<dbReference type="OrthoDB" id="20734at2759"/>
<feature type="compositionally biased region" description="Low complexity" evidence="3">
    <location>
        <begin position="267"/>
        <end position="284"/>
    </location>
</feature>
<proteinExistence type="predicted"/>
<evidence type="ECO:0008006" key="6">
    <source>
        <dbReference type="Google" id="ProtNLM"/>
    </source>
</evidence>
<keyword evidence="5" id="KW-1185">Reference proteome</keyword>
<dbReference type="PANTHER" id="PTHR28133">
    <property type="entry name" value="REQUIRED FOR RESPIRATORY GROWTH PROTEIN 7, MITOCHONDRIAL"/>
    <property type="match status" value="1"/>
</dbReference>
<feature type="compositionally biased region" description="Acidic residues" evidence="3">
    <location>
        <begin position="151"/>
        <end position="161"/>
    </location>
</feature>